<dbReference type="OrthoDB" id="267890at2"/>
<dbReference type="Pfam" id="PF05368">
    <property type="entry name" value="NmrA"/>
    <property type="match status" value="1"/>
</dbReference>
<dbReference type="InterPro" id="IPR051604">
    <property type="entry name" value="Ergot_Alk_Oxidoreductase"/>
</dbReference>
<accession>A0A6N6MZV2</accession>
<protein>
    <submittedName>
        <fullName evidence="2">NAD(P)H-binding protein</fullName>
    </submittedName>
</protein>
<dbReference type="EMBL" id="WAIE01000008">
    <property type="protein sequence ID" value="KAB1439133.1"/>
    <property type="molecule type" value="Genomic_DNA"/>
</dbReference>
<evidence type="ECO:0000313" key="3">
    <source>
        <dbReference type="Proteomes" id="UP000438699"/>
    </source>
</evidence>
<dbReference type="InterPro" id="IPR036291">
    <property type="entry name" value="NAD(P)-bd_dom_sf"/>
</dbReference>
<dbReference type="InterPro" id="IPR008030">
    <property type="entry name" value="NmrA-like"/>
</dbReference>
<dbReference type="AlphaFoldDB" id="A0A6N6MZV2"/>
<evidence type="ECO:0000313" key="2">
    <source>
        <dbReference type="EMBL" id="KAB1439133.1"/>
    </source>
</evidence>
<dbReference type="Gene3D" id="3.90.25.10">
    <property type="entry name" value="UDP-galactose 4-epimerase, domain 1"/>
    <property type="match status" value="1"/>
</dbReference>
<sequence length="284" mass="30311">MKIFVTDAATLAGAAIVEELSGRGHDVVAAVPAGTGQTVPGATVKEVDTLDQQAMADAMQGCETMIVAVPLTQDMKKIGNAAVKAAAETGIQHIVSVSCAGASFDAHWRLGREYGFVDLIAEESGIPFTVLRPNVFMQEIVNDHETAIREQSLLSLPHGKAQVSFMDARDLGLCVHAVLEAMDEHAGKTYALTGPEPLSGTELADLLGNAAGKPVRWEEQPEAAYSQALSKAGASDWVVEMLVSRARIIRRDMAWNATGAVKYLTGQPPRAFADFARENADRLR</sequence>
<dbReference type="PANTHER" id="PTHR43162:SF1">
    <property type="entry name" value="PRESTALK A DIFFERENTIATION PROTEIN A"/>
    <property type="match status" value="1"/>
</dbReference>
<organism evidence="2 3">
    <name type="scientific">Pseudodesulfovibrio senegalensis</name>
    <dbReference type="NCBI Taxonomy" id="1721087"/>
    <lineage>
        <taxon>Bacteria</taxon>
        <taxon>Pseudomonadati</taxon>
        <taxon>Thermodesulfobacteriota</taxon>
        <taxon>Desulfovibrionia</taxon>
        <taxon>Desulfovibrionales</taxon>
        <taxon>Desulfovibrionaceae</taxon>
    </lineage>
</organism>
<proteinExistence type="predicted"/>
<dbReference type="Proteomes" id="UP000438699">
    <property type="component" value="Unassembled WGS sequence"/>
</dbReference>
<dbReference type="SUPFAM" id="SSF51735">
    <property type="entry name" value="NAD(P)-binding Rossmann-fold domains"/>
    <property type="match status" value="1"/>
</dbReference>
<reference evidence="2 3" key="1">
    <citation type="journal article" date="2017" name="Int. J. Syst. Evol. Microbiol.">
        <title>Desulfovibrio senegalensis sp. nov., a mesophilic sulfate reducer isolated from marine sediment.</title>
        <authorList>
            <person name="Thioye A."/>
            <person name="Gam Z.B.A."/>
            <person name="Mbengue M."/>
            <person name="Cayol J.L."/>
            <person name="Joseph-Bartoli M."/>
            <person name="Toure-Kane C."/>
            <person name="Labat M."/>
        </authorList>
    </citation>
    <scope>NUCLEOTIDE SEQUENCE [LARGE SCALE GENOMIC DNA]</scope>
    <source>
        <strain evidence="2 3">DSM 101509</strain>
    </source>
</reference>
<dbReference type="RefSeq" id="WP_151151918.1">
    <property type="nucleotide sequence ID" value="NZ_WAIE01000008.1"/>
</dbReference>
<name>A0A6N6MZV2_9BACT</name>
<dbReference type="PANTHER" id="PTHR43162">
    <property type="match status" value="1"/>
</dbReference>
<gene>
    <name evidence="2" type="ORF">F8A88_14605</name>
</gene>
<evidence type="ECO:0000259" key="1">
    <source>
        <dbReference type="Pfam" id="PF05368"/>
    </source>
</evidence>
<feature type="domain" description="NmrA-like" evidence="1">
    <location>
        <begin position="2"/>
        <end position="227"/>
    </location>
</feature>
<keyword evidence="3" id="KW-1185">Reference proteome</keyword>
<comment type="caution">
    <text evidence="2">The sequence shown here is derived from an EMBL/GenBank/DDBJ whole genome shotgun (WGS) entry which is preliminary data.</text>
</comment>
<dbReference type="Gene3D" id="3.40.50.720">
    <property type="entry name" value="NAD(P)-binding Rossmann-like Domain"/>
    <property type="match status" value="1"/>
</dbReference>